<protein>
    <submittedName>
        <fullName evidence="2">Uncharacterized protein</fullName>
    </submittedName>
</protein>
<keyword evidence="1" id="KW-0472">Membrane</keyword>
<proteinExistence type="predicted"/>
<dbReference type="Gene3D" id="1.20.1250.20">
    <property type="entry name" value="MFS general substrate transporter like domains"/>
    <property type="match status" value="1"/>
</dbReference>
<accession>A0A939SPN2</accession>
<feature type="transmembrane region" description="Helical" evidence="1">
    <location>
        <begin position="29"/>
        <end position="48"/>
    </location>
</feature>
<evidence type="ECO:0000313" key="2">
    <source>
        <dbReference type="EMBL" id="MBO1916707.1"/>
    </source>
</evidence>
<gene>
    <name evidence="2" type="ORF">J4727_20040</name>
</gene>
<evidence type="ECO:0000313" key="3">
    <source>
        <dbReference type="Proteomes" id="UP000664477"/>
    </source>
</evidence>
<dbReference type="EMBL" id="JAGETQ010000257">
    <property type="protein sequence ID" value="MBO1916707.1"/>
    <property type="molecule type" value="Genomic_DNA"/>
</dbReference>
<dbReference type="AlphaFoldDB" id="A0A939SPN2"/>
<comment type="caution">
    <text evidence="2">The sequence shown here is derived from an EMBL/GenBank/DDBJ whole genome shotgun (WGS) entry which is preliminary data.</text>
</comment>
<evidence type="ECO:0000256" key="1">
    <source>
        <dbReference type="SAM" id="Phobius"/>
    </source>
</evidence>
<keyword evidence="1" id="KW-1133">Transmembrane helix</keyword>
<organism evidence="2 3">
    <name type="scientific">Providencia rettgeri</name>
    <dbReference type="NCBI Taxonomy" id="587"/>
    <lineage>
        <taxon>Bacteria</taxon>
        <taxon>Pseudomonadati</taxon>
        <taxon>Pseudomonadota</taxon>
        <taxon>Gammaproteobacteria</taxon>
        <taxon>Enterobacterales</taxon>
        <taxon>Morganellaceae</taxon>
        <taxon>Providencia</taxon>
    </lineage>
</organism>
<dbReference type="SUPFAM" id="SSF103473">
    <property type="entry name" value="MFS general substrate transporter"/>
    <property type="match status" value="1"/>
</dbReference>
<dbReference type="InterPro" id="IPR036259">
    <property type="entry name" value="MFS_trans_sf"/>
</dbReference>
<dbReference type="Proteomes" id="UP000664477">
    <property type="component" value="Unassembled WGS sequence"/>
</dbReference>
<reference evidence="2" key="1">
    <citation type="submission" date="2021-03" db="EMBL/GenBank/DDBJ databases">
        <title>Molecular epidemiology and mechanisms of colistin and carbapenem resistance in Enterobacteriaceae from clinical isolates, the environment and porcine samples in Pretoria, South Africa.</title>
        <authorList>
            <person name="Bogoshi D."/>
            <person name="Mbelle N.M."/>
            <person name="Naidoo V."/>
            <person name="Osei Sekyere J."/>
        </authorList>
    </citation>
    <scope>NUCLEOTIDE SEQUENCE</scope>
    <source>
        <strain evidence="2">C052</strain>
    </source>
</reference>
<feature type="transmembrane region" description="Helical" evidence="1">
    <location>
        <begin position="55"/>
        <end position="73"/>
    </location>
</feature>
<name>A0A939SPN2_PRORE</name>
<keyword evidence="1" id="KW-0812">Transmembrane</keyword>
<sequence length="82" mass="8650">MCFVFGSAPLTALLQTIIPNYLQGRVLSIMNSMSLAAPIGLLLITPLGEVFDVRAIFLVAGILGGLVSVSGFFSPKLLKLGR</sequence>